<keyword evidence="3" id="KW-1185">Reference proteome</keyword>
<evidence type="ECO:0000259" key="2">
    <source>
        <dbReference type="PROSITE" id="PS50181"/>
    </source>
</evidence>
<proteinExistence type="predicted"/>
<evidence type="ECO:0000313" key="3">
    <source>
        <dbReference type="Proteomes" id="UP000504637"/>
    </source>
</evidence>
<organism evidence="4">
    <name type="scientific">Dissoconium aciculare CBS 342.82</name>
    <dbReference type="NCBI Taxonomy" id="1314786"/>
    <lineage>
        <taxon>Eukaryota</taxon>
        <taxon>Fungi</taxon>
        <taxon>Dikarya</taxon>
        <taxon>Ascomycota</taxon>
        <taxon>Pezizomycotina</taxon>
        <taxon>Dothideomycetes</taxon>
        <taxon>Dothideomycetidae</taxon>
        <taxon>Mycosphaerellales</taxon>
        <taxon>Dissoconiaceae</taxon>
        <taxon>Dissoconium</taxon>
    </lineage>
</organism>
<dbReference type="GeneID" id="54365899"/>
<dbReference type="InterPro" id="IPR001810">
    <property type="entry name" value="F-box_dom"/>
</dbReference>
<sequence length="457" mass="52702">MYLPTELILQIAKHCDFESLKSLRYIGPEFDNVVISLVFEHITLRTITEEMIDQLELILQNERIRNRIKRLTWQPTTIITTVAGAKNVCSCSLHLWARLGGSDEPTRRLGSAVGRIVRECPNFQRVDIIGRESAGRYSHSLLYDGILPSCSFTTDPVTQLKRITLQRRDSSASLQPQNCTMEDLGTSDKDLNAWNSQPGDTHDRPCFQQFTDSIQRFSHLRHLNIELVKPNYNQTLLDWTSIYLPYLEAINISNMSFELSSMRHLLLTHYDSLHKIELSFVGIAYTVGSSNDVSIFSRWSRLLDDLAGLPRIKGGPSIFRMRKVGYHGYKKQESFFAQDPNQVWPEPCRGVRRSLSWPTVMLGDKDRCKDTWVGKDTLSWYRICGDIISQRCRRGMDTTDFEIFYSFPEDIIRPRIVSLPRVLPIQEVNGYADDEDDGNEDEASRTDSEEYWRARLS</sequence>
<feature type="domain" description="F-box" evidence="2">
    <location>
        <begin position="1"/>
        <end position="42"/>
    </location>
</feature>
<dbReference type="PROSITE" id="PS50181">
    <property type="entry name" value="FBOX"/>
    <property type="match status" value="1"/>
</dbReference>
<evidence type="ECO:0000313" key="4">
    <source>
        <dbReference type="RefSeq" id="XP_033455302.1"/>
    </source>
</evidence>
<gene>
    <name evidence="4" type="ORF">K489DRAFT_413896</name>
</gene>
<name>A0A6J3LQX4_9PEZI</name>
<dbReference type="AlphaFoldDB" id="A0A6J3LQX4"/>
<reference evidence="4" key="2">
    <citation type="submission" date="2020-04" db="EMBL/GenBank/DDBJ databases">
        <authorList>
            <consortium name="NCBI Genome Project"/>
        </authorList>
    </citation>
    <scope>NUCLEOTIDE SEQUENCE</scope>
    <source>
        <strain evidence="4">CBS 342.82</strain>
    </source>
</reference>
<feature type="region of interest" description="Disordered" evidence="1">
    <location>
        <begin position="430"/>
        <end position="457"/>
    </location>
</feature>
<protein>
    <recommendedName>
        <fullName evidence="2">F-box domain-containing protein</fullName>
    </recommendedName>
</protein>
<reference evidence="4" key="3">
    <citation type="submission" date="2025-08" db="UniProtKB">
        <authorList>
            <consortium name="RefSeq"/>
        </authorList>
    </citation>
    <scope>IDENTIFICATION</scope>
    <source>
        <strain evidence="4">CBS 342.82</strain>
    </source>
</reference>
<feature type="compositionally biased region" description="Acidic residues" evidence="1">
    <location>
        <begin position="432"/>
        <end position="441"/>
    </location>
</feature>
<accession>A0A6J3LQX4</accession>
<evidence type="ECO:0000256" key="1">
    <source>
        <dbReference type="SAM" id="MobiDB-lite"/>
    </source>
</evidence>
<reference evidence="4" key="1">
    <citation type="submission" date="2020-01" db="EMBL/GenBank/DDBJ databases">
        <authorList>
            <consortium name="DOE Joint Genome Institute"/>
            <person name="Haridas S."/>
            <person name="Albert R."/>
            <person name="Binder M."/>
            <person name="Bloem J."/>
            <person name="Labutti K."/>
            <person name="Salamov A."/>
            <person name="Andreopoulos B."/>
            <person name="Baker S.E."/>
            <person name="Barry K."/>
            <person name="Bills G."/>
            <person name="Bluhm B.H."/>
            <person name="Cannon C."/>
            <person name="Castanera R."/>
            <person name="Culley D.E."/>
            <person name="Daum C."/>
            <person name="Ezra D."/>
            <person name="Gonzalez J.B."/>
            <person name="Henrissat B."/>
            <person name="Kuo A."/>
            <person name="Liang C."/>
            <person name="Lipzen A."/>
            <person name="Lutzoni F."/>
            <person name="Magnuson J."/>
            <person name="Mondo S."/>
            <person name="Nolan M."/>
            <person name="Ohm R."/>
            <person name="Pangilinan J."/>
            <person name="Park H.-J."/>
            <person name="Ramirez L."/>
            <person name="Alfaro M."/>
            <person name="Sun H."/>
            <person name="Tritt A."/>
            <person name="Yoshinaga Y."/>
            <person name="Zwiers L.-H."/>
            <person name="Turgeon B.G."/>
            <person name="Goodwin S.B."/>
            <person name="Spatafora J.W."/>
            <person name="Crous P.W."/>
            <person name="Grigoriev I.V."/>
        </authorList>
    </citation>
    <scope>NUCLEOTIDE SEQUENCE</scope>
    <source>
        <strain evidence="4">CBS 342.82</strain>
    </source>
</reference>
<feature type="compositionally biased region" description="Basic and acidic residues" evidence="1">
    <location>
        <begin position="442"/>
        <end position="457"/>
    </location>
</feature>
<dbReference type="Proteomes" id="UP000504637">
    <property type="component" value="Unplaced"/>
</dbReference>
<dbReference type="RefSeq" id="XP_033455302.1">
    <property type="nucleotide sequence ID" value="XM_033608100.1"/>
</dbReference>